<name>A0A0F8Y2Q6_9ZZZZ</name>
<evidence type="ECO:0000313" key="1">
    <source>
        <dbReference type="EMBL" id="KKK48449.1"/>
    </source>
</evidence>
<reference evidence="1" key="1">
    <citation type="journal article" date="2015" name="Nature">
        <title>Complex archaea that bridge the gap between prokaryotes and eukaryotes.</title>
        <authorList>
            <person name="Spang A."/>
            <person name="Saw J.H."/>
            <person name="Jorgensen S.L."/>
            <person name="Zaremba-Niedzwiedzka K."/>
            <person name="Martijn J."/>
            <person name="Lind A.E."/>
            <person name="van Eijk R."/>
            <person name="Schleper C."/>
            <person name="Guy L."/>
            <person name="Ettema T.J."/>
        </authorList>
    </citation>
    <scope>NUCLEOTIDE SEQUENCE</scope>
</reference>
<sequence length="87" mass="9795">MQDLIKVYIELCGLSGYFSGETRISIRVSRNLASAVQEIRDLLQEKQIKTPYIMYVNDIFVQKISLDEGCTVSKGDVFKIMPVFSGG</sequence>
<dbReference type="AlphaFoldDB" id="A0A0F8Y2Q6"/>
<comment type="caution">
    <text evidence="1">The sequence shown here is derived from an EMBL/GenBank/DDBJ whole genome shotgun (WGS) entry which is preliminary data.</text>
</comment>
<organism evidence="1">
    <name type="scientific">marine sediment metagenome</name>
    <dbReference type="NCBI Taxonomy" id="412755"/>
    <lineage>
        <taxon>unclassified sequences</taxon>
        <taxon>metagenomes</taxon>
        <taxon>ecological metagenomes</taxon>
    </lineage>
</organism>
<dbReference type="EMBL" id="LAZR01069058">
    <property type="protein sequence ID" value="KKK48449.1"/>
    <property type="molecule type" value="Genomic_DNA"/>
</dbReference>
<protein>
    <recommendedName>
        <fullName evidence="2">Ubiquitin Mut7-C domain-containing protein</fullName>
    </recommendedName>
</protein>
<gene>
    <name evidence="1" type="ORF">LCGC14_3145000</name>
</gene>
<evidence type="ECO:0008006" key="2">
    <source>
        <dbReference type="Google" id="ProtNLM"/>
    </source>
</evidence>
<accession>A0A0F8Y2Q6</accession>
<proteinExistence type="predicted"/>